<evidence type="ECO:0000313" key="4">
    <source>
        <dbReference type="EMBL" id="KIU24184.1"/>
    </source>
</evidence>
<evidence type="ECO:0000259" key="3">
    <source>
        <dbReference type="SMART" id="SM00849"/>
    </source>
</evidence>
<keyword evidence="2" id="KW-0694">RNA-binding</keyword>
<protein>
    <submittedName>
        <fullName evidence="4">Ribonuclease J 1</fullName>
        <ecNumber evidence="4">3.1.-.-</ecNumber>
    </submittedName>
</protein>
<comment type="caution">
    <text evidence="4">The sequence shown here is derived from an EMBL/GenBank/DDBJ whole genome shotgun (WGS) entry which is preliminary data.</text>
</comment>
<dbReference type="RefSeq" id="WP_043941234.1">
    <property type="nucleotide sequence ID" value="NZ_JWHT01000029.1"/>
</dbReference>
<evidence type="ECO:0000256" key="2">
    <source>
        <dbReference type="ARBA" id="ARBA00022884"/>
    </source>
</evidence>
<reference evidence="4 5" key="1">
    <citation type="journal article" date="2015" name="Microbiology (Mosc.)">
        <title>Genomics of the Weissella cibaria species with an examination of its metabolic traits.</title>
        <authorList>
            <person name="Lynch K.M."/>
            <person name="Lucid A."/>
            <person name="Arendt E.K."/>
            <person name="Sleator R.D."/>
            <person name="Lucey B."/>
            <person name="Coffey A."/>
        </authorList>
    </citation>
    <scope>NUCLEOTIDE SEQUENCE [LARGE SCALE GENOMIC DNA]</scope>
    <source>
        <strain evidence="4 5">AB3b</strain>
    </source>
</reference>
<accession>A0A0D1KH89</accession>
<name>A0A0D1KH89_9LACO</name>
<dbReference type="InterPro" id="IPR001279">
    <property type="entry name" value="Metallo-B-lactamas"/>
</dbReference>
<dbReference type="Pfam" id="PF12706">
    <property type="entry name" value="Lactamase_B_2"/>
    <property type="match status" value="1"/>
</dbReference>
<gene>
    <name evidence="4" type="ORF">ab3b_01231</name>
</gene>
<keyword evidence="1" id="KW-0269">Exonuclease</keyword>
<feature type="domain" description="Metallo-beta-lactamase" evidence="3">
    <location>
        <begin position="15"/>
        <end position="215"/>
    </location>
</feature>
<dbReference type="PANTHER" id="PTHR43694:SF1">
    <property type="entry name" value="RIBONUCLEASE J"/>
    <property type="match status" value="1"/>
</dbReference>
<evidence type="ECO:0000313" key="5">
    <source>
        <dbReference type="Proteomes" id="UP000032289"/>
    </source>
</evidence>
<dbReference type="SMART" id="SM00849">
    <property type="entry name" value="Lactamase_B"/>
    <property type="match status" value="1"/>
</dbReference>
<evidence type="ECO:0000256" key="1">
    <source>
        <dbReference type="ARBA" id="ARBA00022839"/>
    </source>
</evidence>
<proteinExistence type="predicted"/>
<dbReference type="InterPro" id="IPR036866">
    <property type="entry name" value="RibonucZ/Hydroxyglut_hydro"/>
</dbReference>
<dbReference type="Gene3D" id="3.60.15.10">
    <property type="entry name" value="Ribonuclease Z/Hydroxyacylglutathione hydrolase-like"/>
    <property type="match status" value="1"/>
</dbReference>
<dbReference type="EMBL" id="JWHT01000029">
    <property type="protein sequence ID" value="KIU24184.1"/>
    <property type="molecule type" value="Genomic_DNA"/>
</dbReference>
<dbReference type="PATRIC" id="fig|137591.24.peg.1200"/>
<keyword evidence="1" id="KW-0540">Nuclease</keyword>
<dbReference type="GO" id="GO:0003723">
    <property type="term" value="F:RNA binding"/>
    <property type="evidence" value="ECO:0007669"/>
    <property type="project" value="UniProtKB-KW"/>
</dbReference>
<dbReference type="Proteomes" id="UP000032289">
    <property type="component" value="Unassembled WGS sequence"/>
</dbReference>
<dbReference type="EC" id="3.1.-.-" evidence="4"/>
<dbReference type="GO" id="GO:0004527">
    <property type="term" value="F:exonuclease activity"/>
    <property type="evidence" value="ECO:0007669"/>
    <property type="project" value="UniProtKB-KW"/>
</dbReference>
<dbReference type="SUPFAM" id="SSF56281">
    <property type="entry name" value="Metallo-hydrolase/oxidoreductase"/>
    <property type="match status" value="1"/>
</dbReference>
<sequence length="398" mass="44724">MTTTVTVLNGVDTIGGNVVAFETQTARVIMDFGINFAPADSQPDDWLSNGVLPALPDLFTDIASDKQTAIFISHLHLDHMGALKYLTKLTPVYMTMESATLYAELIRQGLESAPNAQVQVIAPNKDVQIGDLTVRAFATDHDIMGAVMFEVTDGQHRFVHSGDVRYDGWHPERVTAWTQYLHEHRPDLFFVEGTEFSFDDDTSRQRRTEATVLTDFTNAMASDELVVINPYERNVERLMKLSAAARQANRELIWDERFAGILRAMGVSNEIMLGQDVTVADMQQQPGRYVLQNHFDNLHLLDAFDTFSYLHMNGEPLGDYDPRYAELTAYLAQRGVALQLVGASGHATPDDLLRIAVEVDAKMTLPWHSFHPEREAEALRQIGIETYLPKKGETFTFE</sequence>
<keyword evidence="4" id="KW-0378">Hydrolase</keyword>
<organism evidence="4 5">
    <name type="scientific">Weissella cibaria</name>
    <dbReference type="NCBI Taxonomy" id="137591"/>
    <lineage>
        <taxon>Bacteria</taxon>
        <taxon>Bacillati</taxon>
        <taxon>Bacillota</taxon>
        <taxon>Bacilli</taxon>
        <taxon>Lactobacillales</taxon>
        <taxon>Lactobacillaceae</taxon>
        <taxon>Weissella</taxon>
    </lineage>
</organism>
<dbReference type="AlphaFoldDB" id="A0A0D1KH89"/>
<dbReference type="Gene3D" id="3.40.50.10710">
    <property type="entry name" value="Metallo-hydrolase/oxidoreductase"/>
    <property type="match status" value="1"/>
</dbReference>
<dbReference type="PANTHER" id="PTHR43694">
    <property type="entry name" value="RIBONUCLEASE J"/>
    <property type="match status" value="1"/>
</dbReference>
<dbReference type="InterPro" id="IPR042173">
    <property type="entry name" value="RNase_J_2"/>
</dbReference>